<dbReference type="Proteomes" id="UP000182945">
    <property type="component" value="Chromosome"/>
</dbReference>
<dbReference type="Pfam" id="PF09578">
    <property type="entry name" value="Spore_YabQ"/>
    <property type="match status" value="1"/>
</dbReference>
<dbReference type="AlphaFoldDB" id="A0AAC9NJK7"/>
<dbReference type="KEGG" id="vhl:BME96_00405"/>
<gene>
    <name evidence="2" type="ORF">BME96_00405</name>
</gene>
<dbReference type="GeneID" id="71512838"/>
<name>A0AAC9NJK7_VIRHA</name>
<keyword evidence="1" id="KW-1133">Transmembrane helix</keyword>
<dbReference type="EMBL" id="CP017962">
    <property type="protein sequence ID" value="APC46764.1"/>
    <property type="molecule type" value="Genomic_DNA"/>
</dbReference>
<protein>
    <submittedName>
        <fullName evidence="2">Spore cortex biosynthesis protein YabQ</fullName>
    </submittedName>
</protein>
<feature type="transmembrane region" description="Helical" evidence="1">
    <location>
        <begin position="6"/>
        <end position="27"/>
    </location>
</feature>
<organism evidence="2 3">
    <name type="scientific">Virgibacillus halodenitrificans</name>
    <name type="common">Bacillus halodenitrificans</name>
    <dbReference type="NCBI Taxonomy" id="1482"/>
    <lineage>
        <taxon>Bacteria</taxon>
        <taxon>Bacillati</taxon>
        <taxon>Bacillota</taxon>
        <taxon>Bacilli</taxon>
        <taxon>Bacillales</taxon>
        <taxon>Bacillaceae</taxon>
        <taxon>Virgibacillus</taxon>
    </lineage>
</organism>
<reference evidence="2 3" key="1">
    <citation type="submission" date="2016-11" db="EMBL/GenBank/DDBJ databases">
        <title>Complete genome sequencing of Virgibacillus halodenitrificans PDB-F2.</title>
        <authorList>
            <person name="Sun Z."/>
            <person name="Zhou Y."/>
            <person name="Li H."/>
        </authorList>
    </citation>
    <scope>NUCLEOTIDE SEQUENCE [LARGE SCALE GENOMIC DNA]</scope>
    <source>
        <strain evidence="2 3">PDB-F2</strain>
    </source>
</reference>
<sequence>MTLDTQFMTMFVMVLSGFYLGIALETFYRFKPFWKKNVFLSYFMEVLFWTSQTVILFYVLFRVNGGELRFYIIAACLLGFAIYQVVAAKLYKKLLEYIIRVIAAIYHFFERLIQLLLINPIKWIISMLIALVLWLIHLIGIILLFSLKVVFFPIRGLLKTIYSLLPKKIQSFLLNIAGFCSTMKNITTKWIHFIWSKRR</sequence>
<evidence type="ECO:0000313" key="3">
    <source>
        <dbReference type="Proteomes" id="UP000182945"/>
    </source>
</evidence>
<feature type="transmembrane region" description="Helical" evidence="1">
    <location>
        <begin position="39"/>
        <end position="62"/>
    </location>
</feature>
<keyword evidence="1" id="KW-0812">Transmembrane</keyword>
<dbReference type="NCBIfam" id="TIGR02893">
    <property type="entry name" value="spore_yabQ"/>
    <property type="match status" value="1"/>
</dbReference>
<evidence type="ECO:0000256" key="1">
    <source>
        <dbReference type="SAM" id="Phobius"/>
    </source>
</evidence>
<keyword evidence="1" id="KW-0472">Membrane</keyword>
<proteinExistence type="predicted"/>
<feature type="transmembrane region" description="Helical" evidence="1">
    <location>
        <begin position="68"/>
        <end position="86"/>
    </location>
</feature>
<accession>A0AAC9NJK7</accession>
<dbReference type="RefSeq" id="WP_071648014.1">
    <property type="nucleotide sequence ID" value="NZ_CP017962.1"/>
</dbReference>
<feature type="transmembrane region" description="Helical" evidence="1">
    <location>
        <begin position="123"/>
        <end position="151"/>
    </location>
</feature>
<dbReference type="InterPro" id="IPR019074">
    <property type="entry name" value="YabQ"/>
</dbReference>
<evidence type="ECO:0000313" key="2">
    <source>
        <dbReference type="EMBL" id="APC46764.1"/>
    </source>
</evidence>